<keyword evidence="2" id="KW-1185">Reference proteome</keyword>
<dbReference type="PANTHER" id="PTHR31676:SF151">
    <property type="entry name" value="DUF538 FAMILY PROTEIN"/>
    <property type="match status" value="1"/>
</dbReference>
<dbReference type="Gene3D" id="2.30.240.10">
    <property type="entry name" value="At5g01610-like"/>
    <property type="match status" value="1"/>
</dbReference>
<dbReference type="InterPro" id="IPR036758">
    <property type="entry name" value="At5g01610-like"/>
</dbReference>
<sequence length="110" mass="12014">MGLPPSLFPKDVKLYSFSGSGLPQVYLYGPRITKFGTIALYGSELCANLTYDSLSQEELFLWLPVKDIIANDPTSSLILFDIGLAHKQLSISLFVDPPDCSAKGQLISCI</sequence>
<dbReference type="AlphaFoldDB" id="A0A8X8YL09"/>
<dbReference type="EMBL" id="PNBA02000002">
    <property type="protein sequence ID" value="KAG6433449.1"/>
    <property type="molecule type" value="Genomic_DNA"/>
</dbReference>
<dbReference type="Proteomes" id="UP000298416">
    <property type="component" value="Unassembled WGS sequence"/>
</dbReference>
<name>A0A8X8YL09_SALSN</name>
<evidence type="ECO:0000313" key="1">
    <source>
        <dbReference type="EMBL" id="KAG6433449.1"/>
    </source>
</evidence>
<reference evidence="1" key="1">
    <citation type="submission" date="2018-01" db="EMBL/GenBank/DDBJ databases">
        <authorList>
            <person name="Mao J.F."/>
        </authorList>
    </citation>
    <scope>NUCLEOTIDE SEQUENCE</scope>
    <source>
        <strain evidence="1">Huo1</strain>
        <tissue evidence="1">Leaf</tissue>
    </source>
</reference>
<proteinExistence type="predicted"/>
<gene>
    <name evidence="1" type="ORF">SASPL_105063</name>
</gene>
<evidence type="ECO:0000313" key="2">
    <source>
        <dbReference type="Proteomes" id="UP000298416"/>
    </source>
</evidence>
<dbReference type="PANTHER" id="PTHR31676">
    <property type="entry name" value="T31J12.3 PROTEIN-RELATED"/>
    <property type="match status" value="1"/>
</dbReference>
<reference evidence="1" key="2">
    <citation type="submission" date="2020-08" db="EMBL/GenBank/DDBJ databases">
        <title>Plant Genome Project.</title>
        <authorList>
            <person name="Zhang R.-G."/>
        </authorList>
    </citation>
    <scope>NUCLEOTIDE SEQUENCE</scope>
    <source>
        <strain evidence="1">Huo1</strain>
        <tissue evidence="1">Leaf</tissue>
    </source>
</reference>
<dbReference type="Pfam" id="PF04398">
    <property type="entry name" value="DUF538"/>
    <property type="match status" value="1"/>
</dbReference>
<organism evidence="1">
    <name type="scientific">Salvia splendens</name>
    <name type="common">Scarlet sage</name>
    <dbReference type="NCBI Taxonomy" id="180675"/>
    <lineage>
        <taxon>Eukaryota</taxon>
        <taxon>Viridiplantae</taxon>
        <taxon>Streptophyta</taxon>
        <taxon>Embryophyta</taxon>
        <taxon>Tracheophyta</taxon>
        <taxon>Spermatophyta</taxon>
        <taxon>Magnoliopsida</taxon>
        <taxon>eudicotyledons</taxon>
        <taxon>Gunneridae</taxon>
        <taxon>Pentapetalae</taxon>
        <taxon>asterids</taxon>
        <taxon>lamiids</taxon>
        <taxon>Lamiales</taxon>
        <taxon>Lamiaceae</taxon>
        <taxon>Nepetoideae</taxon>
        <taxon>Mentheae</taxon>
        <taxon>Salviinae</taxon>
        <taxon>Salvia</taxon>
        <taxon>Salvia subgen. Calosphace</taxon>
        <taxon>core Calosphace</taxon>
    </lineage>
</organism>
<dbReference type="InterPro" id="IPR007493">
    <property type="entry name" value="DUF538"/>
</dbReference>
<dbReference type="SUPFAM" id="SSF141562">
    <property type="entry name" value="At5g01610-like"/>
    <property type="match status" value="1"/>
</dbReference>
<accession>A0A8X8YL09</accession>
<protein>
    <submittedName>
        <fullName evidence="1">Uncharacterized protein</fullName>
    </submittedName>
</protein>
<comment type="caution">
    <text evidence="1">The sequence shown here is derived from an EMBL/GenBank/DDBJ whole genome shotgun (WGS) entry which is preliminary data.</text>
</comment>
<dbReference type="OrthoDB" id="766568at2759"/>